<reference evidence="1 2" key="1">
    <citation type="journal article" date="2023" name="G3 (Bethesda)">
        <title>A chromosome-level genome assembly of Zasmidium syzygii isolated from banana leaves.</title>
        <authorList>
            <person name="van Westerhoven A.C."/>
            <person name="Mehrabi R."/>
            <person name="Talebi R."/>
            <person name="Steentjes M.B.F."/>
            <person name="Corcolon B."/>
            <person name="Chong P.A."/>
            <person name="Kema G.H.J."/>
            <person name="Seidl M.F."/>
        </authorList>
    </citation>
    <scope>NUCLEOTIDE SEQUENCE [LARGE SCALE GENOMIC DNA]</scope>
    <source>
        <strain evidence="1 2">P124</strain>
    </source>
</reference>
<accession>A0ABR0E244</accession>
<sequence>MAYTCHSISTTWEFWKYEIPLVAFEFRHVLDGLLALTALSASRQKPRYWSTLDGRMISAEEAENGTPISDAPINTGWKQADRARRSMIEEAGSTAMVMRPTDPNGDMLEISRRYFSLALEGHSKTVANLNVKNFRAAYISSVIVSYYSLFTLSESSESGDSLMLDPMKWFRLSKGTVYIIDKWRAAVGERWFLEAGGTYGEPDLSDGEELFRPIHYEPFKYLLEPVHGDVIAEEDRLAYEHTLSYIGLLYKGIVQQTESPLATHRRVLALPARVPDRFAQLVEAHQPRAIAFLAHVFAALKLAEPRSSWFRGIAQRQVPLVCMALPPTWSEMVQWPLQIIRENNISPNMPS</sequence>
<organism evidence="1 2">
    <name type="scientific">Zasmidium cellare</name>
    <name type="common">Wine cellar mold</name>
    <name type="synonym">Racodium cellare</name>
    <dbReference type="NCBI Taxonomy" id="395010"/>
    <lineage>
        <taxon>Eukaryota</taxon>
        <taxon>Fungi</taxon>
        <taxon>Dikarya</taxon>
        <taxon>Ascomycota</taxon>
        <taxon>Pezizomycotina</taxon>
        <taxon>Dothideomycetes</taxon>
        <taxon>Dothideomycetidae</taxon>
        <taxon>Mycosphaerellales</taxon>
        <taxon>Mycosphaerellaceae</taxon>
        <taxon>Zasmidium</taxon>
    </lineage>
</organism>
<evidence type="ECO:0008006" key="3">
    <source>
        <dbReference type="Google" id="ProtNLM"/>
    </source>
</evidence>
<protein>
    <recommendedName>
        <fullName evidence="3">Fungal-type protein kinase domain-containing protein</fullName>
    </recommendedName>
</protein>
<evidence type="ECO:0000313" key="2">
    <source>
        <dbReference type="Proteomes" id="UP001305779"/>
    </source>
</evidence>
<proteinExistence type="predicted"/>
<dbReference type="PANTHER" id="PTHR47657:SF14">
    <property type="entry name" value="ZN(2)-C6 FUNGAL-TYPE DOMAIN-CONTAINING PROTEIN"/>
    <property type="match status" value="1"/>
</dbReference>
<gene>
    <name evidence="1" type="ORF">PRZ48_013828</name>
</gene>
<dbReference type="EMBL" id="JAXOVC010000012">
    <property type="protein sequence ID" value="KAK4495496.1"/>
    <property type="molecule type" value="Genomic_DNA"/>
</dbReference>
<dbReference type="Proteomes" id="UP001305779">
    <property type="component" value="Unassembled WGS sequence"/>
</dbReference>
<dbReference type="InterPro" id="IPR052400">
    <property type="entry name" value="Zn2-C6_fungal_TF"/>
</dbReference>
<keyword evidence="2" id="KW-1185">Reference proteome</keyword>
<dbReference type="PANTHER" id="PTHR47657">
    <property type="entry name" value="STEROL REGULATORY ELEMENT-BINDING PROTEIN ECM22"/>
    <property type="match status" value="1"/>
</dbReference>
<evidence type="ECO:0000313" key="1">
    <source>
        <dbReference type="EMBL" id="KAK4495496.1"/>
    </source>
</evidence>
<comment type="caution">
    <text evidence="1">The sequence shown here is derived from an EMBL/GenBank/DDBJ whole genome shotgun (WGS) entry which is preliminary data.</text>
</comment>
<name>A0ABR0E244_ZASCE</name>